<dbReference type="OrthoDB" id="3532493at2"/>
<dbReference type="InterPro" id="IPR003658">
    <property type="entry name" value="Anti-sigma_ant"/>
</dbReference>
<dbReference type="InterPro" id="IPR058548">
    <property type="entry name" value="MlaB-like_STAS"/>
</dbReference>
<dbReference type="Gene3D" id="3.30.750.24">
    <property type="entry name" value="STAS domain"/>
    <property type="match status" value="1"/>
</dbReference>
<keyword evidence="5" id="KW-1185">Reference proteome</keyword>
<dbReference type="Pfam" id="PF13466">
    <property type="entry name" value="STAS_2"/>
    <property type="match status" value="1"/>
</dbReference>
<dbReference type="NCBIfam" id="TIGR00377">
    <property type="entry name" value="ant_ant_sig"/>
    <property type="match status" value="1"/>
</dbReference>
<dbReference type="PROSITE" id="PS50801">
    <property type="entry name" value="STAS"/>
    <property type="match status" value="1"/>
</dbReference>
<dbReference type="GO" id="GO:0043856">
    <property type="term" value="F:anti-sigma factor antagonist activity"/>
    <property type="evidence" value="ECO:0007669"/>
    <property type="project" value="InterPro"/>
</dbReference>
<evidence type="ECO:0000256" key="2">
    <source>
        <dbReference type="RuleBase" id="RU003749"/>
    </source>
</evidence>
<organism evidence="4 5">
    <name type="scientific">Herbidospora galbida</name>
    <dbReference type="NCBI Taxonomy" id="2575442"/>
    <lineage>
        <taxon>Bacteria</taxon>
        <taxon>Bacillati</taxon>
        <taxon>Actinomycetota</taxon>
        <taxon>Actinomycetes</taxon>
        <taxon>Streptosporangiales</taxon>
        <taxon>Streptosporangiaceae</taxon>
        <taxon>Herbidospora</taxon>
    </lineage>
</organism>
<reference evidence="4 5" key="1">
    <citation type="submission" date="2019-04" db="EMBL/GenBank/DDBJ databases">
        <title>Herbidospora sp. NEAU-GS14.nov., a novel actinomycete isolated from soil.</title>
        <authorList>
            <person name="Han L."/>
        </authorList>
    </citation>
    <scope>NUCLEOTIDE SEQUENCE [LARGE SCALE GENOMIC DNA]</scope>
    <source>
        <strain evidence="4 5">NEAU-GS14</strain>
    </source>
</reference>
<evidence type="ECO:0000313" key="5">
    <source>
        <dbReference type="Proteomes" id="UP000308705"/>
    </source>
</evidence>
<dbReference type="SUPFAM" id="SSF52091">
    <property type="entry name" value="SpoIIaa-like"/>
    <property type="match status" value="1"/>
</dbReference>
<accession>A0A4U3MMX2</accession>
<dbReference type="PANTHER" id="PTHR33495">
    <property type="entry name" value="ANTI-SIGMA FACTOR ANTAGONIST TM_1081-RELATED-RELATED"/>
    <property type="match status" value="1"/>
</dbReference>
<dbReference type="Proteomes" id="UP000308705">
    <property type="component" value="Unassembled WGS sequence"/>
</dbReference>
<sequence>MGWFGRVCGLYQRSVMTWDREMNLRLTVRKRDTSIVVHVGGDIDIASIFDLHDFLLLMAEGRSSLTVNLSDVGFMDSTGIFGLMRARAAVRDRGHELVFEEPSERVAHLLDVIGLTLNTV</sequence>
<proteinExistence type="inferred from homology"/>
<name>A0A4U3MMX2_9ACTN</name>
<protein>
    <recommendedName>
        <fullName evidence="2">Anti-sigma factor antagonist</fullName>
    </recommendedName>
</protein>
<evidence type="ECO:0000259" key="3">
    <source>
        <dbReference type="PROSITE" id="PS50801"/>
    </source>
</evidence>
<evidence type="ECO:0000256" key="1">
    <source>
        <dbReference type="ARBA" id="ARBA00009013"/>
    </source>
</evidence>
<dbReference type="CDD" id="cd07043">
    <property type="entry name" value="STAS_anti-anti-sigma_factors"/>
    <property type="match status" value="1"/>
</dbReference>
<dbReference type="InterPro" id="IPR036513">
    <property type="entry name" value="STAS_dom_sf"/>
</dbReference>
<dbReference type="EMBL" id="SZQA01000006">
    <property type="protein sequence ID" value="TKK89517.1"/>
    <property type="molecule type" value="Genomic_DNA"/>
</dbReference>
<dbReference type="AlphaFoldDB" id="A0A4U3MMX2"/>
<comment type="caution">
    <text evidence="4">The sequence shown here is derived from an EMBL/GenBank/DDBJ whole genome shotgun (WGS) entry which is preliminary data.</text>
</comment>
<feature type="domain" description="STAS" evidence="3">
    <location>
        <begin position="24"/>
        <end position="120"/>
    </location>
</feature>
<gene>
    <name evidence="4" type="ORF">FDA94_09000</name>
</gene>
<evidence type="ECO:0000313" key="4">
    <source>
        <dbReference type="EMBL" id="TKK89517.1"/>
    </source>
</evidence>
<comment type="similarity">
    <text evidence="1 2">Belongs to the anti-sigma-factor antagonist family.</text>
</comment>
<dbReference type="InterPro" id="IPR002645">
    <property type="entry name" value="STAS_dom"/>
</dbReference>
<dbReference type="PANTHER" id="PTHR33495:SF2">
    <property type="entry name" value="ANTI-SIGMA FACTOR ANTAGONIST TM_1081-RELATED"/>
    <property type="match status" value="1"/>
</dbReference>